<dbReference type="Gene3D" id="3.80.10.10">
    <property type="entry name" value="Ribonuclease Inhibitor"/>
    <property type="match status" value="1"/>
</dbReference>
<protein>
    <submittedName>
        <fullName evidence="2">Uncharacterized protein</fullName>
    </submittedName>
</protein>
<dbReference type="EMBL" id="JAAAJA010000014">
    <property type="protein sequence ID" value="KAG0266650.1"/>
    <property type="molecule type" value="Genomic_DNA"/>
</dbReference>
<dbReference type="InterPro" id="IPR032675">
    <property type="entry name" value="LRR_dom_sf"/>
</dbReference>
<dbReference type="OrthoDB" id="2416175at2759"/>
<proteinExistence type="predicted"/>
<organism evidence="2 3">
    <name type="scientific">Mortierella polycephala</name>
    <dbReference type="NCBI Taxonomy" id="41804"/>
    <lineage>
        <taxon>Eukaryota</taxon>
        <taxon>Fungi</taxon>
        <taxon>Fungi incertae sedis</taxon>
        <taxon>Mucoromycota</taxon>
        <taxon>Mortierellomycotina</taxon>
        <taxon>Mortierellomycetes</taxon>
        <taxon>Mortierellales</taxon>
        <taxon>Mortierellaceae</taxon>
        <taxon>Mortierella</taxon>
    </lineage>
</organism>
<keyword evidence="3" id="KW-1185">Reference proteome</keyword>
<feature type="region of interest" description="Disordered" evidence="1">
    <location>
        <begin position="257"/>
        <end position="276"/>
    </location>
</feature>
<gene>
    <name evidence="2" type="ORF">BG011_001497</name>
</gene>
<accession>A0A9P6QFC5</accession>
<sequence length="338" mass="38289">MPERDFLQLFKFCPRLEEMEVFSKAYWNWDRVFVDNVVIFCHGVRRLHLTTSYGSANSENNTNHTPDPMRAEIVIFDKAVPDSAQASSTLGVDAAGSPLPFDPMVELVKLYPELVSYDARCVRFHNRALMTLQQTCRQLERLDLTLCQELSSKAVDRFPRNAPTLKHFSASQILLRIEDLIEAAEEHDRAVATHGNNIIASEQKPRWWTCQDLETFIIGVKNPVLPCASRGFDLQSELATYFQSYFRYGQVGSSSKAHGIGNSSSGGGHGSSHQGSEQLNDHIQYYTFVLFQQLGRLRKLTRLALHEDVLISRCNVRPRTCSSRLIATLEWTFSARGS</sequence>
<name>A0A9P6QFC5_9FUNG</name>
<reference evidence="2" key="1">
    <citation type="journal article" date="2020" name="Fungal Divers.">
        <title>Resolving the Mortierellaceae phylogeny through synthesis of multi-gene phylogenetics and phylogenomics.</title>
        <authorList>
            <person name="Vandepol N."/>
            <person name="Liber J."/>
            <person name="Desiro A."/>
            <person name="Na H."/>
            <person name="Kennedy M."/>
            <person name="Barry K."/>
            <person name="Grigoriev I.V."/>
            <person name="Miller A.N."/>
            <person name="O'Donnell K."/>
            <person name="Stajich J.E."/>
            <person name="Bonito G."/>
        </authorList>
    </citation>
    <scope>NUCLEOTIDE SEQUENCE</scope>
    <source>
        <strain evidence="2">KOD948</strain>
    </source>
</reference>
<comment type="caution">
    <text evidence="2">The sequence shown here is derived from an EMBL/GenBank/DDBJ whole genome shotgun (WGS) entry which is preliminary data.</text>
</comment>
<dbReference type="Proteomes" id="UP000726737">
    <property type="component" value="Unassembled WGS sequence"/>
</dbReference>
<evidence type="ECO:0000313" key="2">
    <source>
        <dbReference type="EMBL" id="KAG0266650.1"/>
    </source>
</evidence>
<evidence type="ECO:0000256" key="1">
    <source>
        <dbReference type="SAM" id="MobiDB-lite"/>
    </source>
</evidence>
<dbReference type="AlphaFoldDB" id="A0A9P6QFC5"/>
<evidence type="ECO:0000313" key="3">
    <source>
        <dbReference type="Proteomes" id="UP000726737"/>
    </source>
</evidence>